<protein>
    <submittedName>
        <fullName evidence="2">Uncharacterized protein</fullName>
    </submittedName>
</protein>
<evidence type="ECO:0000313" key="3">
    <source>
        <dbReference type="Proteomes" id="UP000537204"/>
    </source>
</evidence>
<dbReference type="EMBL" id="JACHCE010000008">
    <property type="protein sequence ID" value="MBB5638485.1"/>
    <property type="molecule type" value="Genomic_DNA"/>
</dbReference>
<evidence type="ECO:0000256" key="1">
    <source>
        <dbReference type="SAM" id="Phobius"/>
    </source>
</evidence>
<name>A0A7W9E282_9SPHI</name>
<sequence length="58" mass="6546">MAKITPFWIIAVILGIAAFKQIDFENLNFKNPGMGILYLITFVFSVILIVKGKKTTKE</sequence>
<proteinExistence type="predicted"/>
<accession>A0A7W9E282</accession>
<comment type="caution">
    <text evidence="2">The sequence shown here is derived from an EMBL/GenBank/DDBJ whole genome shotgun (WGS) entry which is preliminary data.</text>
</comment>
<dbReference type="RefSeq" id="WP_183884298.1">
    <property type="nucleotide sequence ID" value="NZ_JACHCE010000008.1"/>
</dbReference>
<evidence type="ECO:0000313" key="2">
    <source>
        <dbReference type="EMBL" id="MBB5638485.1"/>
    </source>
</evidence>
<dbReference type="AlphaFoldDB" id="A0A7W9E282"/>
<feature type="transmembrane region" description="Helical" evidence="1">
    <location>
        <begin position="34"/>
        <end position="50"/>
    </location>
</feature>
<reference evidence="2 3" key="1">
    <citation type="submission" date="2020-08" db="EMBL/GenBank/DDBJ databases">
        <title>Genomic Encyclopedia of Type Strains, Phase IV (KMG-V): Genome sequencing to study the core and pangenomes of soil and plant-associated prokaryotes.</title>
        <authorList>
            <person name="Whitman W."/>
        </authorList>
    </citation>
    <scope>NUCLEOTIDE SEQUENCE [LARGE SCALE GENOMIC DNA]</scope>
    <source>
        <strain evidence="2 3">S3M1</strain>
    </source>
</reference>
<organism evidence="2 3">
    <name type="scientific">Pedobacter cryoconitis</name>
    <dbReference type="NCBI Taxonomy" id="188932"/>
    <lineage>
        <taxon>Bacteria</taxon>
        <taxon>Pseudomonadati</taxon>
        <taxon>Bacteroidota</taxon>
        <taxon>Sphingobacteriia</taxon>
        <taxon>Sphingobacteriales</taxon>
        <taxon>Sphingobacteriaceae</taxon>
        <taxon>Pedobacter</taxon>
    </lineage>
</organism>
<keyword evidence="1" id="KW-0812">Transmembrane</keyword>
<dbReference type="Proteomes" id="UP000537204">
    <property type="component" value="Unassembled WGS sequence"/>
</dbReference>
<keyword evidence="1" id="KW-1133">Transmembrane helix</keyword>
<gene>
    <name evidence="2" type="ORF">HDE68_004414</name>
</gene>
<keyword evidence="1" id="KW-0472">Membrane</keyword>